<feature type="non-terminal residue" evidence="4">
    <location>
        <position position="1"/>
    </location>
</feature>
<dbReference type="AlphaFoldDB" id="A0A212EMX3"/>
<dbReference type="GO" id="GO:0005829">
    <property type="term" value="C:cytosol"/>
    <property type="evidence" value="ECO:0007669"/>
    <property type="project" value="TreeGrafter"/>
</dbReference>
<dbReference type="InterPro" id="IPR045046">
    <property type="entry name" value="Vps9-like"/>
</dbReference>
<evidence type="ECO:0000259" key="3">
    <source>
        <dbReference type="PROSITE" id="PS51205"/>
    </source>
</evidence>
<reference evidence="4 5" key="1">
    <citation type="journal article" date="2011" name="Cell">
        <title>The monarch butterfly genome yields insights into long-distance migration.</title>
        <authorList>
            <person name="Zhan S."/>
            <person name="Merlin C."/>
            <person name="Boore J.L."/>
            <person name="Reppert S.M."/>
        </authorList>
    </citation>
    <scope>NUCLEOTIDE SEQUENCE [LARGE SCALE GENOMIC DNA]</scope>
    <source>
        <strain evidence="4">F-2</strain>
    </source>
</reference>
<dbReference type="InterPro" id="IPR003123">
    <property type="entry name" value="VPS9"/>
</dbReference>
<dbReference type="Proteomes" id="UP000007151">
    <property type="component" value="Unassembled WGS sequence"/>
</dbReference>
<proteinExistence type="predicted"/>
<sequence length="399" mass="44319">LPELRLNAEPFALPDEVRSPPRASCYDNVHDLRPMSEQASDDGTVFSEPWDSSQWDGLLPPPNGQAYDNIMMRNMRQFMSGMKNYLVKHGEREFEKEVEKERLKLKPTEFLNLDAILEGVMHRLVVRPLRSKLYSLLASWHSADVRQLHSAIEKAQHATPLQLGIKESTKVPSTAVLAVISKHFLKMQEADSPLDKLENLLAAISVMFNAIRGERTLGADDLLPVLAWTVARCRLVCAELEAELMAGLLPAALLAGEGGYYLTALFSAVAVLKRLAPDPGPDSTTPWRRGSGESREVGVAVVRVALPDECRGSIRRVALPCRPGARARDLCRALAHAAHITNPQDYALFALHDGQETMLNENDCPQEVMSEKSGQNFILAYKRIDAKIAWPQQALLSYP</sequence>
<accession>A0A212EMX3</accession>
<dbReference type="Gene3D" id="1.20.1050.80">
    <property type="entry name" value="VPS9 domain"/>
    <property type="match status" value="1"/>
</dbReference>
<dbReference type="STRING" id="278856.A0A212EMX3"/>
<evidence type="ECO:0000259" key="2">
    <source>
        <dbReference type="PROSITE" id="PS50200"/>
    </source>
</evidence>
<feature type="domain" description="Ras-associating" evidence="2">
    <location>
        <begin position="298"/>
        <end position="386"/>
    </location>
</feature>
<dbReference type="InterPro" id="IPR000159">
    <property type="entry name" value="RA_dom"/>
</dbReference>
<feature type="domain" description="VPS9" evidence="3">
    <location>
        <begin position="142"/>
        <end position="281"/>
    </location>
</feature>
<evidence type="ECO:0000313" key="5">
    <source>
        <dbReference type="Proteomes" id="UP000007151"/>
    </source>
</evidence>
<dbReference type="InParanoid" id="A0A212EMX3"/>
<gene>
    <name evidence="4" type="ORF">KGM_211360B</name>
</gene>
<dbReference type="PROSITE" id="PS51205">
    <property type="entry name" value="VPS9"/>
    <property type="match status" value="1"/>
</dbReference>
<dbReference type="PANTHER" id="PTHR23101:SF104">
    <property type="entry name" value="PROTEIN SPRINT"/>
    <property type="match status" value="1"/>
</dbReference>
<organism evidence="4 5">
    <name type="scientific">Danaus plexippus plexippus</name>
    <dbReference type="NCBI Taxonomy" id="278856"/>
    <lineage>
        <taxon>Eukaryota</taxon>
        <taxon>Metazoa</taxon>
        <taxon>Ecdysozoa</taxon>
        <taxon>Arthropoda</taxon>
        <taxon>Hexapoda</taxon>
        <taxon>Insecta</taxon>
        <taxon>Pterygota</taxon>
        <taxon>Neoptera</taxon>
        <taxon>Endopterygota</taxon>
        <taxon>Lepidoptera</taxon>
        <taxon>Glossata</taxon>
        <taxon>Ditrysia</taxon>
        <taxon>Papilionoidea</taxon>
        <taxon>Nymphalidae</taxon>
        <taxon>Danainae</taxon>
        <taxon>Danaini</taxon>
        <taxon>Danaina</taxon>
        <taxon>Danaus</taxon>
        <taxon>Danaus</taxon>
    </lineage>
</organism>
<evidence type="ECO:0000313" key="4">
    <source>
        <dbReference type="EMBL" id="OWR42816.1"/>
    </source>
</evidence>
<dbReference type="GO" id="GO:0031267">
    <property type="term" value="F:small GTPase binding"/>
    <property type="evidence" value="ECO:0007669"/>
    <property type="project" value="TreeGrafter"/>
</dbReference>
<dbReference type="GO" id="GO:0007165">
    <property type="term" value="P:signal transduction"/>
    <property type="evidence" value="ECO:0007669"/>
    <property type="project" value="InterPro"/>
</dbReference>
<comment type="caution">
    <text evidence="4">The sequence shown here is derived from an EMBL/GenBank/DDBJ whole genome shotgun (WGS) entry which is preliminary data.</text>
</comment>
<dbReference type="Pfam" id="PF00788">
    <property type="entry name" value="RA"/>
    <property type="match status" value="1"/>
</dbReference>
<dbReference type="InterPro" id="IPR037191">
    <property type="entry name" value="VPS9_dom_sf"/>
</dbReference>
<dbReference type="EMBL" id="AGBW02013786">
    <property type="protein sequence ID" value="OWR42816.1"/>
    <property type="molecule type" value="Genomic_DNA"/>
</dbReference>
<name>A0A212EMX3_DANPL</name>
<dbReference type="SUPFAM" id="SSF109993">
    <property type="entry name" value="VPS9 domain"/>
    <property type="match status" value="1"/>
</dbReference>
<dbReference type="Pfam" id="PF02204">
    <property type="entry name" value="VPS9"/>
    <property type="match status" value="1"/>
</dbReference>
<dbReference type="GO" id="GO:0030139">
    <property type="term" value="C:endocytic vesicle"/>
    <property type="evidence" value="ECO:0007669"/>
    <property type="project" value="TreeGrafter"/>
</dbReference>
<dbReference type="Pfam" id="PF23268">
    <property type="entry name" value="RIN1"/>
    <property type="match status" value="1"/>
</dbReference>
<evidence type="ECO:0000256" key="1">
    <source>
        <dbReference type="SAM" id="MobiDB-lite"/>
    </source>
</evidence>
<dbReference type="PROSITE" id="PS50200">
    <property type="entry name" value="RA"/>
    <property type="match status" value="1"/>
</dbReference>
<dbReference type="GO" id="GO:0005085">
    <property type="term" value="F:guanyl-nucleotide exchange factor activity"/>
    <property type="evidence" value="ECO:0007669"/>
    <property type="project" value="InterPro"/>
</dbReference>
<protein>
    <submittedName>
        <fullName evidence="4">RAB GDP/GTP exchange factor</fullName>
    </submittedName>
</protein>
<dbReference type="SMART" id="SM00314">
    <property type="entry name" value="RA"/>
    <property type="match status" value="1"/>
</dbReference>
<dbReference type="PANTHER" id="PTHR23101">
    <property type="entry name" value="RAB GDP/GTP EXCHANGE FACTOR"/>
    <property type="match status" value="1"/>
</dbReference>
<dbReference type="SMART" id="SM00167">
    <property type="entry name" value="VPS9"/>
    <property type="match status" value="1"/>
</dbReference>
<dbReference type="GO" id="GO:0016192">
    <property type="term" value="P:vesicle-mediated transport"/>
    <property type="evidence" value="ECO:0007669"/>
    <property type="project" value="InterPro"/>
</dbReference>
<feature type="region of interest" description="Disordered" evidence="1">
    <location>
        <begin position="1"/>
        <end position="25"/>
    </location>
</feature>
<dbReference type="KEGG" id="dpl:KGM_211360B"/>
<keyword evidence="5" id="KW-1185">Reference proteome</keyword>